<dbReference type="AlphaFoldDB" id="A0AAW0KFV0"/>
<dbReference type="InterPro" id="IPR001245">
    <property type="entry name" value="Ser-Thr/Tyr_kinase_cat_dom"/>
</dbReference>
<organism evidence="3 4">
    <name type="scientific">Quercus suber</name>
    <name type="common">Cork oak</name>
    <dbReference type="NCBI Taxonomy" id="58331"/>
    <lineage>
        <taxon>Eukaryota</taxon>
        <taxon>Viridiplantae</taxon>
        <taxon>Streptophyta</taxon>
        <taxon>Embryophyta</taxon>
        <taxon>Tracheophyta</taxon>
        <taxon>Spermatophyta</taxon>
        <taxon>Magnoliopsida</taxon>
        <taxon>eudicotyledons</taxon>
        <taxon>Gunneridae</taxon>
        <taxon>Pentapetalae</taxon>
        <taxon>rosids</taxon>
        <taxon>fabids</taxon>
        <taxon>Fagales</taxon>
        <taxon>Fagaceae</taxon>
        <taxon>Quercus</taxon>
    </lineage>
</organism>
<keyword evidence="1" id="KW-0472">Membrane</keyword>
<dbReference type="InterPro" id="IPR011009">
    <property type="entry name" value="Kinase-like_dom_sf"/>
</dbReference>
<dbReference type="EMBL" id="PKMF04000322">
    <property type="protein sequence ID" value="KAK7837760.1"/>
    <property type="molecule type" value="Genomic_DNA"/>
</dbReference>
<dbReference type="PANTHER" id="PTHR45631:SF202">
    <property type="entry name" value="SENESCENCE-INDUCED RECEPTOR-LIKE SERINE_THREONINE-PROTEIN KINASE"/>
    <property type="match status" value="1"/>
</dbReference>
<comment type="caution">
    <text evidence="3">The sequence shown here is derived from an EMBL/GenBank/DDBJ whole genome shotgun (WGS) entry which is preliminary data.</text>
</comment>
<evidence type="ECO:0000313" key="4">
    <source>
        <dbReference type="Proteomes" id="UP000237347"/>
    </source>
</evidence>
<reference evidence="3 4" key="1">
    <citation type="journal article" date="2018" name="Sci. Data">
        <title>The draft genome sequence of cork oak.</title>
        <authorList>
            <person name="Ramos A.M."/>
            <person name="Usie A."/>
            <person name="Barbosa P."/>
            <person name="Barros P.M."/>
            <person name="Capote T."/>
            <person name="Chaves I."/>
            <person name="Simoes F."/>
            <person name="Abreu I."/>
            <person name="Carrasquinho I."/>
            <person name="Faro C."/>
            <person name="Guimaraes J.B."/>
            <person name="Mendonca D."/>
            <person name="Nobrega F."/>
            <person name="Rodrigues L."/>
            <person name="Saibo N.J.M."/>
            <person name="Varela M.C."/>
            <person name="Egas C."/>
            <person name="Matos J."/>
            <person name="Miguel C.M."/>
            <person name="Oliveira M.M."/>
            <person name="Ricardo C.P."/>
            <person name="Goncalves S."/>
        </authorList>
    </citation>
    <scope>NUCLEOTIDE SEQUENCE [LARGE SCALE GENOMIC DNA]</scope>
    <source>
        <strain evidence="4">cv. HL8</strain>
    </source>
</reference>
<evidence type="ECO:0000259" key="2">
    <source>
        <dbReference type="PROSITE" id="PS50011"/>
    </source>
</evidence>
<dbReference type="PANTHER" id="PTHR45631">
    <property type="entry name" value="OS07G0107800 PROTEIN-RELATED"/>
    <property type="match status" value="1"/>
</dbReference>
<evidence type="ECO:0000256" key="1">
    <source>
        <dbReference type="SAM" id="Phobius"/>
    </source>
</evidence>
<dbReference type="InterPro" id="IPR000719">
    <property type="entry name" value="Prot_kinase_dom"/>
</dbReference>
<sequence>MYRMKRNWQGDPCAPKDYSWDGLSCSYNAFDSPSIISFLFISGIYQTITYIELFPFFCHSCNSCEFCKLLRIQLTLNLQNNNLSGSIPMELIERSNKGSLLLSVGGNPNLASIGGNPNPCVLSPCKKKKNIVVPVAAAAVGFFILLLCGLALFWQLKRTKKGRIFSKRFNGLDFTRISYASNCHDLNKNSSFLSWETRLKITMDSAQGLEYLPNGCKPPIIHRDIKSISILLDENFQDKLADLGLSRSIPNVGGTHV</sequence>
<feature type="domain" description="Protein kinase" evidence="2">
    <location>
        <begin position="1"/>
        <end position="257"/>
    </location>
</feature>
<dbReference type="Pfam" id="PF07714">
    <property type="entry name" value="PK_Tyr_Ser-Thr"/>
    <property type="match status" value="1"/>
</dbReference>
<protein>
    <submittedName>
        <fullName evidence="3">Leucine-rich repeat receptor-like serine/threonine-protein kinase</fullName>
    </submittedName>
</protein>
<dbReference type="SUPFAM" id="SSF56112">
    <property type="entry name" value="Protein kinase-like (PK-like)"/>
    <property type="match status" value="1"/>
</dbReference>
<keyword evidence="1" id="KW-1133">Transmembrane helix</keyword>
<dbReference type="Gene3D" id="1.10.510.10">
    <property type="entry name" value="Transferase(Phosphotransferase) domain 1"/>
    <property type="match status" value="1"/>
</dbReference>
<keyword evidence="1" id="KW-0812">Transmembrane</keyword>
<proteinExistence type="predicted"/>
<dbReference type="GO" id="GO:0005524">
    <property type="term" value="F:ATP binding"/>
    <property type="evidence" value="ECO:0007669"/>
    <property type="project" value="InterPro"/>
</dbReference>
<name>A0AAW0KFV0_QUESU</name>
<evidence type="ECO:0000313" key="3">
    <source>
        <dbReference type="EMBL" id="KAK7837760.1"/>
    </source>
</evidence>
<feature type="transmembrane region" description="Helical" evidence="1">
    <location>
        <begin position="131"/>
        <end position="154"/>
    </location>
</feature>
<dbReference type="Proteomes" id="UP000237347">
    <property type="component" value="Unassembled WGS sequence"/>
</dbReference>
<dbReference type="PROSITE" id="PS50011">
    <property type="entry name" value="PROTEIN_KINASE_DOM"/>
    <property type="match status" value="1"/>
</dbReference>
<gene>
    <name evidence="3" type="ORF">CFP56_020833</name>
</gene>
<keyword evidence="4" id="KW-1185">Reference proteome</keyword>
<accession>A0AAW0KFV0</accession>
<dbReference type="GO" id="GO:0004672">
    <property type="term" value="F:protein kinase activity"/>
    <property type="evidence" value="ECO:0007669"/>
    <property type="project" value="InterPro"/>
</dbReference>